<dbReference type="SUPFAM" id="SSF47413">
    <property type="entry name" value="lambda repressor-like DNA-binding domains"/>
    <property type="match status" value="1"/>
</dbReference>
<sequence>MDDGYRKVMEILEANRFRHMLEPLDYTVSWEEPDRVKGLDIEATKNRVCDLIKAKGLKDKTIADKLGITPQAVNKWRHKGSFFVIENLYVLSGLLGVSVDKLLVPVAVKKWEVLIEKR</sequence>
<proteinExistence type="predicted"/>
<dbReference type="Proteomes" id="UP000182584">
    <property type="component" value="Unassembled WGS sequence"/>
</dbReference>
<protein>
    <recommendedName>
        <fullName evidence="1">HTH cro/C1-type domain-containing protein</fullName>
    </recommendedName>
</protein>
<dbReference type="RefSeq" id="WP_051212143.1">
    <property type="nucleotide sequence ID" value="NZ_FOGJ01000043.1"/>
</dbReference>
<dbReference type="AlphaFoldDB" id="A0A1H9X4R1"/>
<dbReference type="CDD" id="cd00093">
    <property type="entry name" value="HTH_XRE"/>
    <property type="match status" value="1"/>
</dbReference>
<gene>
    <name evidence="2" type="ORF">SAMN04487884_14324</name>
</gene>
<name>A0A1H9X4R1_BUTFI</name>
<evidence type="ECO:0000313" key="2">
    <source>
        <dbReference type="EMBL" id="SES41114.1"/>
    </source>
</evidence>
<reference evidence="2 3" key="1">
    <citation type="submission" date="2016-10" db="EMBL/GenBank/DDBJ databases">
        <authorList>
            <person name="de Groot N.N."/>
        </authorList>
    </citation>
    <scope>NUCLEOTIDE SEQUENCE [LARGE SCALE GENOMIC DNA]</scope>
    <source>
        <strain evidence="2 3">AR40</strain>
    </source>
</reference>
<dbReference type="OrthoDB" id="2003040at2"/>
<accession>A0A1H9X4R1</accession>
<feature type="domain" description="HTH cro/C1-type" evidence="1">
    <location>
        <begin position="53"/>
        <end position="102"/>
    </location>
</feature>
<organism evidence="2 3">
    <name type="scientific">Butyrivibrio fibrisolvens</name>
    <dbReference type="NCBI Taxonomy" id="831"/>
    <lineage>
        <taxon>Bacteria</taxon>
        <taxon>Bacillati</taxon>
        <taxon>Bacillota</taxon>
        <taxon>Clostridia</taxon>
        <taxon>Lachnospirales</taxon>
        <taxon>Lachnospiraceae</taxon>
        <taxon>Butyrivibrio</taxon>
    </lineage>
</organism>
<evidence type="ECO:0000313" key="3">
    <source>
        <dbReference type="Proteomes" id="UP000182584"/>
    </source>
</evidence>
<dbReference type="GO" id="GO:0003677">
    <property type="term" value="F:DNA binding"/>
    <property type="evidence" value="ECO:0007669"/>
    <property type="project" value="InterPro"/>
</dbReference>
<dbReference type="EMBL" id="FOGJ01000043">
    <property type="protein sequence ID" value="SES41114.1"/>
    <property type="molecule type" value="Genomic_DNA"/>
</dbReference>
<dbReference type="Gene3D" id="1.10.260.40">
    <property type="entry name" value="lambda repressor-like DNA-binding domains"/>
    <property type="match status" value="1"/>
</dbReference>
<dbReference type="InterPro" id="IPR001387">
    <property type="entry name" value="Cro/C1-type_HTH"/>
</dbReference>
<dbReference type="PROSITE" id="PS50943">
    <property type="entry name" value="HTH_CROC1"/>
    <property type="match status" value="1"/>
</dbReference>
<dbReference type="InterPro" id="IPR010982">
    <property type="entry name" value="Lambda_DNA-bd_dom_sf"/>
</dbReference>
<evidence type="ECO:0000259" key="1">
    <source>
        <dbReference type="PROSITE" id="PS50943"/>
    </source>
</evidence>